<comment type="caution">
    <text evidence="7">The sequence shown here is derived from an EMBL/GenBank/DDBJ whole genome shotgun (WGS) entry which is preliminary data.</text>
</comment>
<evidence type="ECO:0000256" key="5">
    <source>
        <dbReference type="PROSITE-ProRule" id="PRU00221"/>
    </source>
</evidence>
<dbReference type="EMBL" id="JANCYU010000027">
    <property type="protein sequence ID" value="KAK4525026.1"/>
    <property type="molecule type" value="Genomic_DNA"/>
</dbReference>
<gene>
    <name evidence="7" type="ORF">GAYE_SCF07G2930</name>
</gene>
<organism evidence="7 8">
    <name type="scientific">Galdieria yellowstonensis</name>
    <dbReference type="NCBI Taxonomy" id="3028027"/>
    <lineage>
        <taxon>Eukaryota</taxon>
        <taxon>Rhodophyta</taxon>
        <taxon>Bangiophyceae</taxon>
        <taxon>Galdieriales</taxon>
        <taxon>Galdieriaceae</taxon>
        <taxon>Galdieria</taxon>
    </lineage>
</organism>
<keyword evidence="8" id="KW-1185">Reference proteome</keyword>
<feature type="domain" description="NLE" evidence="6">
    <location>
        <begin position="28"/>
        <end position="76"/>
    </location>
</feature>
<proteinExistence type="predicted"/>
<dbReference type="InterPro" id="IPR015943">
    <property type="entry name" value="WD40/YVTN_repeat-like_dom_sf"/>
</dbReference>
<evidence type="ECO:0000256" key="3">
    <source>
        <dbReference type="ARBA" id="ARBA00022737"/>
    </source>
</evidence>
<dbReference type="PROSITE" id="PS50294">
    <property type="entry name" value="WD_REPEATS_REGION"/>
    <property type="match status" value="1"/>
</dbReference>
<evidence type="ECO:0000313" key="7">
    <source>
        <dbReference type="EMBL" id="KAK4525026.1"/>
    </source>
</evidence>
<dbReference type="InterPro" id="IPR036322">
    <property type="entry name" value="WD40_repeat_dom_sf"/>
</dbReference>
<evidence type="ECO:0000256" key="2">
    <source>
        <dbReference type="ARBA" id="ARBA00022574"/>
    </source>
</evidence>
<dbReference type="AlphaFoldDB" id="A0AAV9ICV5"/>
<accession>A0AAV9ICV5</accession>
<evidence type="ECO:0000313" key="8">
    <source>
        <dbReference type="Proteomes" id="UP001300502"/>
    </source>
</evidence>
<dbReference type="SUPFAM" id="SSF50978">
    <property type="entry name" value="WD40 repeat-like"/>
    <property type="match status" value="1"/>
</dbReference>
<evidence type="ECO:0000256" key="4">
    <source>
        <dbReference type="ARBA" id="ARBA00023242"/>
    </source>
</evidence>
<feature type="repeat" description="WD" evidence="5">
    <location>
        <begin position="263"/>
        <end position="302"/>
    </location>
</feature>
<dbReference type="SMART" id="SM00320">
    <property type="entry name" value="WD40"/>
    <property type="match status" value="5"/>
</dbReference>
<dbReference type="InterPro" id="IPR019775">
    <property type="entry name" value="WD40_repeat_CS"/>
</dbReference>
<dbReference type="GO" id="GO:0005730">
    <property type="term" value="C:nucleolus"/>
    <property type="evidence" value="ECO:0007669"/>
    <property type="project" value="UniProtKB-SubCell"/>
</dbReference>
<comment type="subcellular location">
    <subcellularLocation>
        <location evidence="1">Nucleus</location>
        <location evidence="1">Nucleolus</location>
    </subcellularLocation>
</comment>
<dbReference type="Pfam" id="PF08154">
    <property type="entry name" value="NLE"/>
    <property type="match status" value="1"/>
</dbReference>
<reference evidence="7 8" key="1">
    <citation type="submission" date="2022-07" db="EMBL/GenBank/DDBJ databases">
        <title>Genome-wide signatures of adaptation to extreme environments.</title>
        <authorList>
            <person name="Cho C.H."/>
            <person name="Yoon H.S."/>
        </authorList>
    </citation>
    <scope>NUCLEOTIDE SEQUENCE [LARGE SCALE GENOMIC DNA]</scope>
    <source>
        <strain evidence="7 8">108.79 E11</strain>
    </source>
</reference>
<dbReference type="InterPro" id="IPR012972">
    <property type="entry name" value="NLE"/>
</dbReference>
<evidence type="ECO:0000256" key="1">
    <source>
        <dbReference type="ARBA" id="ARBA00004604"/>
    </source>
</evidence>
<dbReference type="PROSITE" id="PS00678">
    <property type="entry name" value="WD_REPEATS_1"/>
    <property type="match status" value="2"/>
</dbReference>
<dbReference type="PROSITE" id="PS50082">
    <property type="entry name" value="WD_REPEATS_2"/>
    <property type="match status" value="1"/>
</dbReference>
<keyword evidence="3" id="KW-0677">Repeat</keyword>
<keyword evidence="4" id="KW-0539">Nucleus</keyword>
<keyword evidence="2 5" id="KW-0853">WD repeat</keyword>
<dbReference type="Pfam" id="PF00400">
    <property type="entry name" value="WD40"/>
    <property type="match status" value="2"/>
</dbReference>
<dbReference type="InterPro" id="IPR001680">
    <property type="entry name" value="WD40_rpt"/>
</dbReference>
<evidence type="ECO:0000259" key="6">
    <source>
        <dbReference type="Pfam" id="PF08154"/>
    </source>
</evidence>
<name>A0AAV9ICV5_9RHOD</name>
<dbReference type="PANTHER" id="PTHR19855:SF11">
    <property type="entry name" value="RIBOSOME BIOGENESIS PROTEIN WDR12"/>
    <property type="match status" value="1"/>
</dbReference>
<dbReference type="Gene3D" id="2.130.10.10">
    <property type="entry name" value="YVTN repeat-like/Quinoprotein amine dehydrogenase"/>
    <property type="match status" value="2"/>
</dbReference>
<protein>
    <recommendedName>
        <fullName evidence="6">NLE domain-containing protein</fullName>
    </recommendedName>
</protein>
<dbReference type="Proteomes" id="UP001300502">
    <property type="component" value="Unassembled WGS sequence"/>
</dbReference>
<dbReference type="PANTHER" id="PTHR19855">
    <property type="entry name" value="WD40 REPEAT PROTEIN 12, 37"/>
    <property type="match status" value="1"/>
</dbReference>
<sequence>MATAPTTELRSVRLVFESDNVKKDFESLNNLEIFVPDSFGRKSLRKTIGQLLKDSSVDSLDFAIEGILLRTTLGKFCEKYEKSREKVLEILCFEPEAEPKKLSSASQGRWLSCLQCVRLSDGTQVVAGDAEGFLSGWNLSDCQFSSSWETLACEGGHHSTVIGIDWFPSKHLLVSCLQTGVFVFGTLEGKEGFRLRLYQPVDVKKNSVESVLFYRNTSEEFESVLLGTFKGSILRIPKEEFSLDPGNQRKEKNLLSPGTEESLHGHSLRVSSLVSSGTNVLSSSWDGTVKIWDLNKRCLTSSTNIGRAVNSLSRSLNQEYFIAGNMDGSFTLLDSRQEKPALRKKFAHSLATTAVTCSPCKNHLFCTAGRDNKVKIWDSRALSAPYYESVGKKGNNYVTCLFWDREEDLLLSGSSGGELVCLSFEDARIQLS</sequence>